<dbReference type="CTD" id="3866"/>
<evidence type="ECO:0000256" key="4">
    <source>
        <dbReference type="RuleBase" id="RU000685"/>
    </source>
</evidence>
<dbReference type="GeneID" id="100998586"/>
<proteinExistence type="inferred from homology"/>
<feature type="coiled-coil region" evidence="5">
    <location>
        <begin position="109"/>
        <end position="143"/>
    </location>
</feature>
<dbReference type="InterPro" id="IPR002957">
    <property type="entry name" value="Keratin_I"/>
</dbReference>
<feature type="coiled-coil region" evidence="5">
    <location>
        <begin position="315"/>
        <end position="402"/>
    </location>
</feature>
<dbReference type="InterPro" id="IPR018039">
    <property type="entry name" value="IF_conserved"/>
</dbReference>
<organism evidence="7 8">
    <name type="scientific">Papio anubis</name>
    <name type="common">Olive baboon</name>
    <dbReference type="NCBI Taxonomy" id="9555"/>
    <lineage>
        <taxon>Eukaryota</taxon>
        <taxon>Metazoa</taxon>
        <taxon>Chordata</taxon>
        <taxon>Craniata</taxon>
        <taxon>Vertebrata</taxon>
        <taxon>Euteleostomi</taxon>
        <taxon>Mammalia</taxon>
        <taxon>Eutheria</taxon>
        <taxon>Euarchontoglires</taxon>
        <taxon>Primates</taxon>
        <taxon>Haplorrhini</taxon>
        <taxon>Catarrhini</taxon>
        <taxon>Cercopithecidae</taxon>
        <taxon>Cercopithecinae</taxon>
        <taxon>Papio</taxon>
    </lineage>
</organism>
<dbReference type="PROSITE" id="PS51842">
    <property type="entry name" value="IF_ROD_2"/>
    <property type="match status" value="1"/>
</dbReference>
<dbReference type="GO" id="GO:0005198">
    <property type="term" value="F:structural molecule activity"/>
    <property type="evidence" value="ECO:0007669"/>
    <property type="project" value="InterPro"/>
</dbReference>
<dbReference type="PANTHER" id="PTHR23239:SF164">
    <property type="entry name" value="KERATIN, TYPE I CYTOSKELETAL 15"/>
    <property type="match status" value="1"/>
</dbReference>
<accession>A0A096P5M9</accession>
<dbReference type="GeneTree" id="ENSGT00940000154403"/>
<dbReference type="Bgee" id="ENSPANG00000021546">
    <property type="expression patterns" value="Expressed in esophagus and 13 other cell types or tissues"/>
</dbReference>
<reference evidence="7" key="2">
    <citation type="submission" date="2025-08" db="UniProtKB">
        <authorList>
            <consortium name="Ensembl"/>
        </authorList>
    </citation>
    <scope>IDENTIFICATION</scope>
</reference>
<dbReference type="Pfam" id="PF00038">
    <property type="entry name" value="Filament"/>
    <property type="match status" value="1"/>
</dbReference>
<evidence type="ECO:0000256" key="2">
    <source>
        <dbReference type="ARBA" id="ARBA00022754"/>
    </source>
</evidence>
<dbReference type="PANTHER" id="PTHR23239">
    <property type="entry name" value="INTERMEDIATE FILAMENT"/>
    <property type="match status" value="1"/>
</dbReference>
<dbReference type="GO" id="GO:0030855">
    <property type="term" value="P:epithelial cell differentiation"/>
    <property type="evidence" value="ECO:0007669"/>
    <property type="project" value="TreeGrafter"/>
</dbReference>
<dbReference type="Gene3D" id="1.20.5.1160">
    <property type="entry name" value="Vasodilator-stimulated phosphoprotein"/>
    <property type="match status" value="1"/>
</dbReference>
<dbReference type="GO" id="GO:0005882">
    <property type="term" value="C:intermediate filament"/>
    <property type="evidence" value="ECO:0007669"/>
    <property type="project" value="UniProtKB-KW"/>
</dbReference>
<keyword evidence="2 4" id="KW-0403">Intermediate filament</keyword>
<dbReference type="SUPFAM" id="SSF46579">
    <property type="entry name" value="Prefoldin"/>
    <property type="match status" value="1"/>
</dbReference>
<reference evidence="7 8" key="1">
    <citation type="submission" date="2012-03" db="EMBL/GenBank/DDBJ databases">
        <title>Whole Genome Assembly of Papio anubis.</title>
        <authorList>
            <person name="Liu Y.L."/>
            <person name="Abraham K.A."/>
            <person name="Akbar H.A."/>
            <person name="Ali S.A."/>
            <person name="Anosike U.A."/>
            <person name="Aqrawi P.A."/>
            <person name="Arias F.A."/>
            <person name="Attaway T.A."/>
            <person name="Awwad R.A."/>
            <person name="Babu C.B."/>
            <person name="Bandaranaike D.B."/>
            <person name="Battles P.B."/>
            <person name="Bell A.B."/>
            <person name="Beltran B.B."/>
            <person name="Berhane-Mersha D.B."/>
            <person name="Bess C.B."/>
            <person name="Bickham C.B."/>
            <person name="Bolden T.B."/>
            <person name="Carter K.C."/>
            <person name="Chau D.C."/>
            <person name="Chavez A.C."/>
            <person name="Clerc-Blankenburg K.C."/>
            <person name="Coyle M.C."/>
            <person name="Dao M.D."/>
            <person name="Davila M.L.D."/>
            <person name="Davy-Carroll L.D."/>
            <person name="Denson S.D."/>
            <person name="Dinh H.D."/>
            <person name="Fernandez S.F."/>
            <person name="Fernando P.F."/>
            <person name="Forbes L.F."/>
            <person name="Francis C.F."/>
            <person name="Francisco L.F."/>
            <person name="Fu Q.F."/>
            <person name="Garcia-Iii R.G."/>
            <person name="Garrett T.G."/>
            <person name="Gross S.G."/>
            <person name="Gubbala S.G."/>
            <person name="Hirani K.H."/>
            <person name="Hogues M.H."/>
            <person name="Hollins B.H."/>
            <person name="Jackson L.J."/>
            <person name="Javaid M.J."/>
            <person name="Jhangiani S.J."/>
            <person name="Johnson A.J."/>
            <person name="Johnson B.J."/>
            <person name="Jones J.J."/>
            <person name="Joshi V.J."/>
            <person name="Kalu J.K."/>
            <person name="Khan N.K."/>
            <person name="Korchina V.K."/>
            <person name="Kovar C.K."/>
            <person name="Lago L.L."/>
            <person name="Lara F.L."/>
            <person name="Le T.-K.L."/>
            <person name="Lee S.L."/>
            <person name="Legall-Iii F.L."/>
            <person name="Lemon S.L."/>
            <person name="Liu J.L."/>
            <person name="Liu Y.-S.L."/>
            <person name="Liyanage D.L."/>
            <person name="Lopez J.L."/>
            <person name="Lorensuhewa L.L."/>
            <person name="Mata R.M."/>
            <person name="Mathew T.M."/>
            <person name="Mercado C.M."/>
            <person name="Mercado I.M."/>
            <person name="Morales K.M."/>
            <person name="Morgan M.M."/>
            <person name="Munidasa M.M."/>
            <person name="Ngo D.N."/>
            <person name="Nguyen L.N."/>
            <person name="Nguyen T.N."/>
            <person name="Nguyen N.N."/>
            <person name="Obregon M.O."/>
            <person name="Okwuonu G.O."/>
            <person name="Ongeri F.O."/>
            <person name="Onwere C.O."/>
            <person name="Osifeso I.O."/>
            <person name="Parra A.P."/>
            <person name="Patil S.P."/>
            <person name="Perez A.P."/>
            <person name="Perez Y.P."/>
            <person name="Pham C.P."/>
            <person name="Pu L.-L.P."/>
            <person name="Puazo M.P."/>
            <person name="Quiroz J.Q."/>
            <person name="Rouhana J.R."/>
            <person name="Ruiz M.R."/>
            <person name="Ruiz S.-J.R."/>
            <person name="Saada N.S."/>
            <person name="Santibanez J.S."/>
            <person name="Scheel M.S."/>
            <person name="Schneider B.S."/>
            <person name="Simmons D.S."/>
            <person name="Sisson I.S."/>
            <person name="Tang L.-Y.T."/>
            <person name="Thornton R.T."/>
            <person name="Tisius J.T."/>
            <person name="Toledanes G.T."/>
            <person name="Trejos Z.T."/>
            <person name="Usmani K.U."/>
            <person name="Varghese R.V."/>
            <person name="Vattathil S.V."/>
            <person name="Vee V.V."/>
            <person name="Walker D.W."/>
            <person name="Weissenberger G.W."/>
            <person name="White C.W."/>
            <person name="Williams A.W."/>
            <person name="Woodworth J.W."/>
            <person name="Wright R.W."/>
            <person name="Zhu Y.Z."/>
            <person name="Han Y.H."/>
            <person name="Newsham I.N."/>
            <person name="Nazareth L.N."/>
            <person name="Worley K.W."/>
            <person name="Muzny D.M."/>
            <person name="Rogers J.R."/>
            <person name="Gibbs R.G."/>
        </authorList>
    </citation>
    <scope>NUCLEOTIDE SEQUENCE [LARGE SCALE GENOMIC DNA]</scope>
</reference>
<evidence type="ECO:0000256" key="3">
    <source>
        <dbReference type="ARBA" id="ARBA00023054"/>
    </source>
</evidence>
<dbReference type="KEGG" id="panu:100998586"/>
<dbReference type="Gene3D" id="1.20.5.170">
    <property type="match status" value="1"/>
</dbReference>
<dbReference type="HOGENOM" id="CLU_012560_8_1_1"/>
<dbReference type="InterPro" id="IPR039008">
    <property type="entry name" value="IF_rod_dom"/>
</dbReference>
<sequence>MTTTFLQTSSSTFGGGSTRGGSLLAGGGGFGGGSLYGGGGSRNISASSARFVSSGSGGGYGGGMRVCGFGGGAGSAFGGGFGGGIGGGFGGGFGGGDGGLLSGNEKITMQNLNDRLASYLDKVRALEEANADLEVKIRDWYQKQTPTSPERDYSQYFKTTEELRDKIMATTIDNSRVILEIDNARLAADDFRLKYENELALRQSVEADINGLRRVLDELTLAKTDLEMQIEGLNEELAYLKKNHEEEMKEFGSQLAGQVNVEMDAAPGVDLTRVLAEMREQYEAMAEKNRRDAEAWFFSKTEELNKEVASNTEMIQTSKTEITDLRRTMQELEIELQSQLSMKAGLEHSLAETECRYATQLQQIQGLIGGLEAQLSELRCEMEAQNQEYKMLLDIKTRLEQEIATYRSLLEGQDAKMADIGIREASSGGGGSSSNFRINVEESVDGKVVSSRKREI</sequence>
<dbReference type="PROSITE" id="PS00226">
    <property type="entry name" value="IF_ROD_1"/>
    <property type="match status" value="1"/>
</dbReference>
<evidence type="ECO:0000256" key="5">
    <source>
        <dbReference type="SAM" id="Coils"/>
    </source>
</evidence>
<dbReference type="eggNOG" id="ENOG502QTM6">
    <property type="taxonomic scope" value="Eukaryota"/>
</dbReference>
<evidence type="ECO:0000259" key="6">
    <source>
        <dbReference type="PROSITE" id="PS51842"/>
    </source>
</evidence>
<dbReference type="GO" id="GO:0045109">
    <property type="term" value="P:intermediate filament organization"/>
    <property type="evidence" value="ECO:0007669"/>
    <property type="project" value="TreeGrafter"/>
</dbReference>
<dbReference type="PRINTS" id="PR01248">
    <property type="entry name" value="TYPE1KERATIN"/>
</dbReference>
<dbReference type="ExpressionAtlas" id="A0A096P5M9">
    <property type="expression patterns" value="baseline"/>
</dbReference>
<reference evidence="7" key="3">
    <citation type="submission" date="2025-09" db="UniProtKB">
        <authorList>
            <consortium name="Ensembl"/>
        </authorList>
    </citation>
    <scope>IDENTIFICATION</scope>
</reference>
<dbReference type="RefSeq" id="XP_003913041.2">
    <property type="nucleotide sequence ID" value="XM_003912992.5"/>
</dbReference>
<dbReference type="SMART" id="SM01391">
    <property type="entry name" value="Filament"/>
    <property type="match status" value="1"/>
</dbReference>
<dbReference type="FunFam" id="1.20.5.170:FF:000002">
    <property type="entry name" value="Type I keratin KA11"/>
    <property type="match status" value="1"/>
</dbReference>
<dbReference type="FunFam" id="1.20.5.1160:FF:000002">
    <property type="entry name" value="Type I keratin 10"/>
    <property type="match status" value="1"/>
</dbReference>
<dbReference type="SUPFAM" id="SSF64593">
    <property type="entry name" value="Intermediate filament protein, coiled coil region"/>
    <property type="match status" value="2"/>
</dbReference>
<keyword evidence="8" id="KW-1185">Reference proteome</keyword>
<dbReference type="FunFam" id="1.20.5.500:FF:000001">
    <property type="entry name" value="Type II keratin 23"/>
    <property type="match status" value="1"/>
</dbReference>
<comment type="similarity">
    <text evidence="4">Belongs to the intermediate filament family.</text>
</comment>
<keyword evidence="1" id="KW-0416">Keratin</keyword>
<evidence type="ECO:0000313" key="8">
    <source>
        <dbReference type="Proteomes" id="UP000028761"/>
    </source>
</evidence>
<dbReference type="Proteomes" id="UP000028761">
    <property type="component" value="Chromosome 17"/>
</dbReference>
<name>A0A096P5M9_PAPAN</name>
<evidence type="ECO:0000256" key="1">
    <source>
        <dbReference type="ARBA" id="ARBA00022744"/>
    </source>
</evidence>
<dbReference type="Gene3D" id="1.20.5.500">
    <property type="entry name" value="Single helix bin"/>
    <property type="match status" value="1"/>
</dbReference>
<dbReference type="GO" id="GO:0005829">
    <property type="term" value="C:cytosol"/>
    <property type="evidence" value="ECO:0007669"/>
    <property type="project" value="UniProtKB-ARBA"/>
</dbReference>
<keyword evidence="3 5" id="KW-0175">Coiled coil</keyword>
<protein>
    <recommendedName>
        <fullName evidence="6">IF rod domain-containing protein</fullName>
    </recommendedName>
</protein>
<dbReference type="Ensembl" id="ENSPANT00000010021.3">
    <property type="protein sequence ID" value="ENSPANP00000020654.2"/>
    <property type="gene ID" value="ENSPANG00000021550.3"/>
</dbReference>
<feature type="coiled-coil region" evidence="5">
    <location>
        <begin position="202"/>
        <end position="250"/>
    </location>
</feature>
<evidence type="ECO:0000313" key="7">
    <source>
        <dbReference type="Ensembl" id="ENSPANP00000020654.2"/>
    </source>
</evidence>
<dbReference type="STRING" id="9555.ENSPANP00000020654"/>
<dbReference type="AlphaFoldDB" id="A0A096P5M9"/>
<feature type="domain" description="IF rod" evidence="6">
    <location>
        <begin position="105"/>
        <end position="417"/>
    </location>
</feature>